<feature type="chain" id="PRO_5042023083" description="Glycoside hydrolase" evidence="1">
    <location>
        <begin position="20"/>
        <end position="457"/>
    </location>
</feature>
<sequence>MRLFYTLAILSWGATKAHAQVVCAHFMAANAQTYSEKDWKNDISLAKEAHIDAFALNMAHSDVSNKSLTMAFDEAQAQGFKLFISFDYAGNGSWPIKDTINLMDQFKDHPAYFKYESRPVMSTFEGASSRDWPKIKNETDSFFIPDWSSLAPNAANKTFVDGLFNWAAWPTGPSRMNTDADHAYIDALNGRPYMMPVSPWFYTNMPGFGKNWVSRGDDLWYDRWQQVLDLQPELVEIISWNDYGESHYIGPLRDKAFGAFSVGKAPFNYAKNMPHDGWRKFLPYVIDQYKNPNKSIAITKEDVVTWYRLRPKNACNTGGTTGNSKSQGVKEYPPSEIVEDKVFYSALLNSTADVVVEIGDKKVNGKWANVPDGGRGLYHGSVPFDNSVGEVRVSIARNQKEIASIKGKAITAECPDDNKGMQNYNAWVGAGNTLSLSLRMSSFLAILVVAVVELGLF</sequence>
<dbReference type="Gene3D" id="3.20.20.80">
    <property type="entry name" value="Glycosidases"/>
    <property type="match status" value="1"/>
</dbReference>
<keyword evidence="3" id="KW-1185">Reference proteome</keyword>
<reference evidence="2" key="2">
    <citation type="submission" date="2020-02" db="EMBL/GenBank/DDBJ databases">
        <authorList>
            <person name="Gilchrist C.L.M."/>
            <person name="Chooi Y.-H."/>
        </authorList>
    </citation>
    <scope>NUCLEOTIDE SEQUENCE</scope>
    <source>
        <strain evidence="2">MST-FP2251</strain>
    </source>
</reference>
<keyword evidence="1" id="KW-0732">Signal</keyword>
<dbReference type="AlphaFoldDB" id="A0AAD4CWJ8"/>
<feature type="signal peptide" evidence="1">
    <location>
        <begin position="1"/>
        <end position="19"/>
    </location>
</feature>
<evidence type="ECO:0000256" key="1">
    <source>
        <dbReference type="SAM" id="SignalP"/>
    </source>
</evidence>
<name>A0AAD4CWJ8_ASPNN</name>
<organism evidence="2 3">
    <name type="scientific">Aspergillus nanangensis</name>
    <dbReference type="NCBI Taxonomy" id="2582783"/>
    <lineage>
        <taxon>Eukaryota</taxon>
        <taxon>Fungi</taxon>
        <taxon>Dikarya</taxon>
        <taxon>Ascomycota</taxon>
        <taxon>Pezizomycotina</taxon>
        <taxon>Eurotiomycetes</taxon>
        <taxon>Eurotiomycetidae</taxon>
        <taxon>Eurotiales</taxon>
        <taxon>Aspergillaceae</taxon>
        <taxon>Aspergillus</taxon>
        <taxon>Aspergillus subgen. Circumdati</taxon>
    </lineage>
</organism>
<dbReference type="EMBL" id="VCAU01000006">
    <property type="protein sequence ID" value="KAF9893798.1"/>
    <property type="molecule type" value="Genomic_DNA"/>
</dbReference>
<proteinExistence type="predicted"/>
<dbReference type="InterPro" id="IPR005197">
    <property type="entry name" value="Glyco_hydro_71"/>
</dbReference>
<evidence type="ECO:0000313" key="3">
    <source>
        <dbReference type="Proteomes" id="UP001194746"/>
    </source>
</evidence>
<accession>A0AAD4CWJ8</accession>
<gene>
    <name evidence="2" type="ORF">FE257_009968</name>
</gene>
<evidence type="ECO:0008006" key="4">
    <source>
        <dbReference type="Google" id="ProtNLM"/>
    </source>
</evidence>
<dbReference type="GO" id="GO:0051118">
    <property type="term" value="F:glucan endo-1,3-alpha-glucosidase activity"/>
    <property type="evidence" value="ECO:0007669"/>
    <property type="project" value="InterPro"/>
</dbReference>
<dbReference type="Proteomes" id="UP001194746">
    <property type="component" value="Unassembled WGS sequence"/>
</dbReference>
<reference evidence="2" key="1">
    <citation type="journal article" date="2019" name="Beilstein J. Org. Chem.">
        <title>Nanangenines: drimane sesquiterpenoids as the dominant metabolite cohort of a novel Australian fungus, Aspergillus nanangensis.</title>
        <authorList>
            <person name="Lacey H.J."/>
            <person name="Gilchrist C.L.M."/>
            <person name="Crombie A."/>
            <person name="Kalaitzis J.A."/>
            <person name="Vuong D."/>
            <person name="Rutledge P.J."/>
            <person name="Turner P."/>
            <person name="Pitt J.I."/>
            <person name="Lacey E."/>
            <person name="Chooi Y.H."/>
            <person name="Piggott A.M."/>
        </authorList>
    </citation>
    <scope>NUCLEOTIDE SEQUENCE</scope>
    <source>
        <strain evidence="2">MST-FP2251</strain>
    </source>
</reference>
<dbReference type="CDD" id="cd11577">
    <property type="entry name" value="GH71"/>
    <property type="match status" value="1"/>
</dbReference>
<comment type="caution">
    <text evidence="2">The sequence shown here is derived from an EMBL/GenBank/DDBJ whole genome shotgun (WGS) entry which is preliminary data.</text>
</comment>
<evidence type="ECO:0000313" key="2">
    <source>
        <dbReference type="EMBL" id="KAF9893798.1"/>
    </source>
</evidence>
<protein>
    <recommendedName>
        <fullName evidence="4">Glycoside hydrolase</fullName>
    </recommendedName>
</protein>
<dbReference type="Pfam" id="PF03659">
    <property type="entry name" value="Glyco_hydro_71"/>
    <property type="match status" value="1"/>
</dbReference>